<feature type="transmembrane region" description="Helical" evidence="1">
    <location>
        <begin position="218"/>
        <end position="237"/>
    </location>
</feature>
<dbReference type="RefSeq" id="WP_377343379.1">
    <property type="nucleotide sequence ID" value="NZ_JBHLUE010000026.1"/>
</dbReference>
<proteinExistence type="predicted"/>
<name>A0ABV6P4P7_9ACTN</name>
<protein>
    <submittedName>
        <fullName evidence="2">Low temperature requirement protein A</fullName>
    </submittedName>
</protein>
<feature type="transmembrane region" description="Helical" evidence="1">
    <location>
        <begin position="89"/>
        <end position="108"/>
    </location>
</feature>
<feature type="transmembrane region" description="Helical" evidence="1">
    <location>
        <begin position="152"/>
        <end position="170"/>
    </location>
</feature>
<feature type="transmembrane region" description="Helical" evidence="1">
    <location>
        <begin position="336"/>
        <end position="354"/>
    </location>
</feature>
<comment type="caution">
    <text evidence="2">The sequence shown here is derived from an EMBL/GenBank/DDBJ whole genome shotgun (WGS) entry which is preliminary data.</text>
</comment>
<feature type="transmembrane region" description="Helical" evidence="1">
    <location>
        <begin position="361"/>
        <end position="379"/>
    </location>
</feature>
<dbReference type="Pfam" id="PF06772">
    <property type="entry name" value="LtrA"/>
    <property type="match status" value="1"/>
</dbReference>
<evidence type="ECO:0000313" key="3">
    <source>
        <dbReference type="Proteomes" id="UP001589894"/>
    </source>
</evidence>
<evidence type="ECO:0000256" key="1">
    <source>
        <dbReference type="SAM" id="Phobius"/>
    </source>
</evidence>
<feature type="transmembrane region" description="Helical" evidence="1">
    <location>
        <begin position="182"/>
        <end position="206"/>
    </location>
</feature>
<keyword evidence="1" id="KW-0472">Membrane</keyword>
<accession>A0ABV6P4P7</accession>
<feature type="transmembrane region" description="Helical" evidence="1">
    <location>
        <begin position="51"/>
        <end position="69"/>
    </location>
</feature>
<feature type="transmembrane region" description="Helical" evidence="1">
    <location>
        <begin position="29"/>
        <end position="45"/>
    </location>
</feature>
<dbReference type="InterPro" id="IPR010640">
    <property type="entry name" value="Low_temperature_requirement_A"/>
</dbReference>
<feature type="transmembrane region" description="Helical" evidence="1">
    <location>
        <begin position="120"/>
        <end position="140"/>
    </location>
</feature>
<reference evidence="2 3" key="1">
    <citation type="submission" date="2024-09" db="EMBL/GenBank/DDBJ databases">
        <authorList>
            <person name="Sun Q."/>
            <person name="Mori K."/>
        </authorList>
    </citation>
    <scope>NUCLEOTIDE SEQUENCE [LARGE SCALE GENOMIC DNA]</scope>
    <source>
        <strain evidence="2 3">TBRC 2205</strain>
    </source>
</reference>
<feature type="transmembrane region" description="Helical" evidence="1">
    <location>
        <begin position="385"/>
        <end position="405"/>
    </location>
</feature>
<dbReference type="PANTHER" id="PTHR36840:SF1">
    <property type="entry name" value="BLL5714 PROTEIN"/>
    <property type="match status" value="1"/>
</dbReference>
<feature type="transmembrane region" description="Helical" evidence="1">
    <location>
        <begin position="243"/>
        <end position="266"/>
    </location>
</feature>
<keyword evidence="3" id="KW-1185">Reference proteome</keyword>
<sequence>MWRRASPRARRDPLVHEVAPGARADRLELFFDLVFVFAFITITRVETSRLTAAGLAQGVLVLALLWWAWCAHTMVANRIRLGEGITPPVMFAAMAAVFVIALAIPQAFENRPGGLHEPIVFAGGYFVVRGTHLALHRYAARDDPPLRRQLRRLTASTCAATTLLVLAAYLPEWCAGPYRTAARFGLWTLAVLVEYGAGLAVGLWGWAVQSAGHWVERFELILIVAFGETIIAIGLGSELTGRSITWVTVLTSTLGITIVAILWWAYFDLIGPAALNTMHGTHGRARVALARDAYIYLHLPMIAGLITVALSGEILLRHLGTVRVALAVPLPGPGVPLAYAGVAIYLAGLVGFQARALGTLLWSRAATIALLAAAAPLAVRLPALVALLILTAICLALVVTELVVLRESRRALRAAVRRERSAHEARETEWRREPYR</sequence>
<organism evidence="2 3">
    <name type="scientific">Plantactinospora siamensis</name>
    <dbReference type="NCBI Taxonomy" id="555372"/>
    <lineage>
        <taxon>Bacteria</taxon>
        <taxon>Bacillati</taxon>
        <taxon>Actinomycetota</taxon>
        <taxon>Actinomycetes</taxon>
        <taxon>Micromonosporales</taxon>
        <taxon>Micromonosporaceae</taxon>
        <taxon>Plantactinospora</taxon>
    </lineage>
</organism>
<dbReference type="PANTHER" id="PTHR36840">
    <property type="entry name" value="BLL5714 PROTEIN"/>
    <property type="match status" value="1"/>
</dbReference>
<dbReference type="Proteomes" id="UP001589894">
    <property type="component" value="Unassembled WGS sequence"/>
</dbReference>
<feature type="transmembrane region" description="Helical" evidence="1">
    <location>
        <begin position="294"/>
        <end position="316"/>
    </location>
</feature>
<dbReference type="EMBL" id="JBHLUE010000026">
    <property type="protein sequence ID" value="MFC0567986.1"/>
    <property type="molecule type" value="Genomic_DNA"/>
</dbReference>
<gene>
    <name evidence="2" type="ORF">ACFFHU_28055</name>
</gene>
<keyword evidence="1" id="KW-0812">Transmembrane</keyword>
<evidence type="ECO:0000313" key="2">
    <source>
        <dbReference type="EMBL" id="MFC0567986.1"/>
    </source>
</evidence>
<keyword evidence="1" id="KW-1133">Transmembrane helix</keyword>